<reference evidence="2 3" key="1">
    <citation type="submission" date="2018-08" db="EMBL/GenBank/DDBJ databases">
        <authorList>
            <person name="Khan S.A."/>
            <person name="Jeon C.O."/>
            <person name="Chun B.H."/>
            <person name="Jeong S.E."/>
        </authorList>
    </citation>
    <scope>NUCLEOTIDE SEQUENCE [LARGE SCALE GENOMIC DNA]</scope>
    <source>
        <strain evidence="2 3">S-16</strain>
    </source>
</reference>
<accession>A0A3N7JPG1</accession>
<evidence type="ECO:0000256" key="1">
    <source>
        <dbReference type="SAM" id="SignalP"/>
    </source>
</evidence>
<feature type="chain" id="PRO_5018127068" description="VCBS repeat-containing protein" evidence="1">
    <location>
        <begin position="20"/>
        <end position="409"/>
    </location>
</feature>
<reference evidence="2 3" key="2">
    <citation type="submission" date="2018-12" db="EMBL/GenBank/DDBJ databases">
        <title>Rhizobacter gummiphilus sp. nov., a rubber-degrading bacterium isolated from the soil of a botanical garden in Japan.</title>
        <authorList>
            <person name="Shunsuke S.S."/>
        </authorList>
    </citation>
    <scope>NUCLEOTIDE SEQUENCE [LARGE SCALE GENOMIC DNA]</scope>
    <source>
        <strain evidence="2 3">S-16</strain>
    </source>
</reference>
<gene>
    <name evidence="2" type="ORF">DZC73_17670</name>
</gene>
<dbReference type="EMBL" id="QUSW01000005">
    <property type="protein sequence ID" value="RQP22959.1"/>
    <property type="molecule type" value="Genomic_DNA"/>
</dbReference>
<keyword evidence="1" id="KW-0732">Signal</keyword>
<sequence length="409" mass="43822">MKRLVLAAAVALAVSSAQGASLVETYKDLVSTAASGSNSVLSPEQQKLLEDPAQLLASLEKQFYDKPSIESLAWYGSVAEDLAYISMSRRATSPVSTAWVKPARATWRKMLAHMEHGWAAGSPWPRFGELHFESFVPTALADSLPWPDQAFASVLVQWFPRAVPSFFQRDTDAYFAGGEPLTKRQMLRGGAAGQVFYVAEISHLGMSDEASRPTSLAGGFRSAHSWLEFLKGQGDAPAIKFVNASQYGIDGLLGTIGVDVNAPPSVPVMAITREGGVSASGMRVTSRHINCGTTEGVRVSFSAPLKSSPLAYFATLKPVTTSKVRVKRVGEFDSRDPHAAPDSRPFHYTGYRVDLDGDGQTDLVIIQGQGPADLPTGGYHPEDSLQSIVYANIGGVWKRVALAAEGGCT</sequence>
<evidence type="ECO:0000313" key="2">
    <source>
        <dbReference type="EMBL" id="RQP22959.1"/>
    </source>
</evidence>
<evidence type="ECO:0008006" key="4">
    <source>
        <dbReference type="Google" id="ProtNLM"/>
    </source>
</evidence>
<organism evidence="2 3">
    <name type="scientific">Piscinibacter terrae</name>
    <dbReference type="NCBI Taxonomy" id="2496871"/>
    <lineage>
        <taxon>Bacteria</taxon>
        <taxon>Pseudomonadati</taxon>
        <taxon>Pseudomonadota</taxon>
        <taxon>Betaproteobacteria</taxon>
        <taxon>Burkholderiales</taxon>
        <taxon>Sphaerotilaceae</taxon>
        <taxon>Piscinibacter</taxon>
    </lineage>
</organism>
<proteinExistence type="predicted"/>
<evidence type="ECO:0000313" key="3">
    <source>
        <dbReference type="Proteomes" id="UP000267464"/>
    </source>
</evidence>
<protein>
    <recommendedName>
        <fullName evidence="4">VCBS repeat-containing protein</fullName>
    </recommendedName>
</protein>
<dbReference type="AlphaFoldDB" id="A0A3N7JPG1"/>
<comment type="caution">
    <text evidence="2">The sequence shown here is derived from an EMBL/GenBank/DDBJ whole genome shotgun (WGS) entry which is preliminary data.</text>
</comment>
<name>A0A3N7JPG1_9BURK</name>
<feature type="signal peptide" evidence="1">
    <location>
        <begin position="1"/>
        <end position="19"/>
    </location>
</feature>
<dbReference type="RefSeq" id="WP_124541703.1">
    <property type="nucleotide sequence ID" value="NZ_QUSW01000005.1"/>
</dbReference>
<dbReference type="Proteomes" id="UP000267464">
    <property type="component" value="Unassembled WGS sequence"/>
</dbReference>
<keyword evidence="3" id="KW-1185">Reference proteome</keyword>